<dbReference type="Proteomes" id="UP000805193">
    <property type="component" value="Unassembled WGS sequence"/>
</dbReference>
<gene>
    <name evidence="1" type="ORF">HPB47_009154</name>
</gene>
<dbReference type="EMBL" id="JABSTQ010011240">
    <property type="protein sequence ID" value="KAG0413681.1"/>
    <property type="molecule type" value="Genomic_DNA"/>
</dbReference>
<organism evidence="1 2">
    <name type="scientific">Ixodes persulcatus</name>
    <name type="common">Taiga tick</name>
    <dbReference type="NCBI Taxonomy" id="34615"/>
    <lineage>
        <taxon>Eukaryota</taxon>
        <taxon>Metazoa</taxon>
        <taxon>Ecdysozoa</taxon>
        <taxon>Arthropoda</taxon>
        <taxon>Chelicerata</taxon>
        <taxon>Arachnida</taxon>
        <taxon>Acari</taxon>
        <taxon>Parasitiformes</taxon>
        <taxon>Ixodida</taxon>
        <taxon>Ixodoidea</taxon>
        <taxon>Ixodidae</taxon>
        <taxon>Ixodinae</taxon>
        <taxon>Ixodes</taxon>
    </lineage>
</organism>
<keyword evidence="2" id="KW-1185">Reference proteome</keyword>
<reference evidence="1 2" key="1">
    <citation type="journal article" date="2020" name="Cell">
        <title>Large-Scale Comparative Analyses of Tick Genomes Elucidate Their Genetic Diversity and Vector Capacities.</title>
        <authorList>
            <consortium name="Tick Genome and Microbiome Consortium (TIGMIC)"/>
            <person name="Jia N."/>
            <person name="Wang J."/>
            <person name="Shi W."/>
            <person name="Du L."/>
            <person name="Sun Y."/>
            <person name="Zhan W."/>
            <person name="Jiang J.F."/>
            <person name="Wang Q."/>
            <person name="Zhang B."/>
            <person name="Ji P."/>
            <person name="Bell-Sakyi L."/>
            <person name="Cui X.M."/>
            <person name="Yuan T.T."/>
            <person name="Jiang B.G."/>
            <person name="Yang W.F."/>
            <person name="Lam T.T."/>
            <person name="Chang Q.C."/>
            <person name="Ding S.J."/>
            <person name="Wang X.J."/>
            <person name="Zhu J.G."/>
            <person name="Ruan X.D."/>
            <person name="Zhao L."/>
            <person name="Wei J.T."/>
            <person name="Ye R.Z."/>
            <person name="Que T.C."/>
            <person name="Du C.H."/>
            <person name="Zhou Y.H."/>
            <person name="Cheng J.X."/>
            <person name="Dai P.F."/>
            <person name="Guo W.B."/>
            <person name="Han X.H."/>
            <person name="Huang E.J."/>
            <person name="Li L.F."/>
            <person name="Wei W."/>
            <person name="Gao Y.C."/>
            <person name="Liu J.Z."/>
            <person name="Shao H.Z."/>
            <person name="Wang X."/>
            <person name="Wang C.C."/>
            <person name="Yang T.C."/>
            <person name="Huo Q.B."/>
            <person name="Li W."/>
            <person name="Chen H.Y."/>
            <person name="Chen S.E."/>
            <person name="Zhou L.G."/>
            <person name="Ni X.B."/>
            <person name="Tian J.H."/>
            <person name="Sheng Y."/>
            <person name="Liu T."/>
            <person name="Pan Y.S."/>
            <person name="Xia L.Y."/>
            <person name="Li J."/>
            <person name="Zhao F."/>
            <person name="Cao W.C."/>
        </authorList>
    </citation>
    <scope>NUCLEOTIDE SEQUENCE [LARGE SCALE GENOMIC DNA]</scope>
    <source>
        <strain evidence="1">Iper-2018</strain>
    </source>
</reference>
<evidence type="ECO:0000313" key="1">
    <source>
        <dbReference type="EMBL" id="KAG0413681.1"/>
    </source>
</evidence>
<proteinExistence type="predicted"/>
<evidence type="ECO:0000313" key="2">
    <source>
        <dbReference type="Proteomes" id="UP000805193"/>
    </source>
</evidence>
<sequence length="430" mass="48488">MLRGIKRKPGKAKASDEKPPCKYGAKCYRKNADHLKNFSHVVAEAVETKDGAAECSGEEDTEFQSEQGETSPGTRHEKKQKVDDSLKVAGTPGESDVAAVPDDSGIQTAGEESDAEEMPESPQDVRESIKQKFLVEMPRDFYDFWEFCKSLNKHNPEDALYDTLGLRLVGPFDVLARKLTNSSVKKPDDFLRHWRYYYDPPEMQTVVRGDDETMYHLGYFRDDPNEMPVFVASNAVADGCQITKVAGNLFGALRKEISKVLKDCTDPKARSALRKLNGALVEFAEEKRHSITEASKKRPAPQSATFHRAGLVVPVDKRTDVGYRPLPMSERQLKFLLTQISKCKENDAENMLSDDLQNLVTRVNIANDECDYGMGLEFGIDLFCFGDPRFHPTILMQTTLAYQLLNREPFARILKAHLRRRLKTADLSVL</sequence>
<protein>
    <submittedName>
        <fullName evidence="1">Uncharacterized protein</fullName>
    </submittedName>
</protein>
<comment type="caution">
    <text evidence="1">The sequence shown here is derived from an EMBL/GenBank/DDBJ whole genome shotgun (WGS) entry which is preliminary data.</text>
</comment>
<accession>A0AC60P2N2</accession>
<name>A0AC60P2N2_IXOPE</name>